<feature type="transmembrane region" description="Helical" evidence="1">
    <location>
        <begin position="6"/>
        <end position="25"/>
    </location>
</feature>
<feature type="transmembrane region" description="Helical" evidence="1">
    <location>
        <begin position="127"/>
        <end position="146"/>
    </location>
</feature>
<gene>
    <name evidence="2" type="ORF">ABXZ32_13020</name>
</gene>
<dbReference type="EMBL" id="JBEWYP010000008">
    <property type="protein sequence ID" value="MET7030324.1"/>
    <property type="molecule type" value="Genomic_DNA"/>
</dbReference>
<dbReference type="RefSeq" id="WP_354619119.1">
    <property type="nucleotide sequence ID" value="NZ_JBEWYP010000008.1"/>
</dbReference>
<comment type="caution">
    <text evidence="2">The sequence shown here is derived from an EMBL/GenBank/DDBJ whole genome shotgun (WGS) entry which is preliminary data.</text>
</comment>
<organism evidence="2 3">
    <name type="scientific">Sediminicola luteus</name>
    <dbReference type="NCBI Taxonomy" id="319238"/>
    <lineage>
        <taxon>Bacteria</taxon>
        <taxon>Pseudomonadati</taxon>
        <taxon>Bacteroidota</taxon>
        <taxon>Flavobacteriia</taxon>
        <taxon>Flavobacteriales</taxon>
        <taxon>Flavobacteriaceae</taxon>
        <taxon>Sediminicola</taxon>
    </lineage>
</organism>
<name>A0ABV2TYI6_9FLAO</name>
<evidence type="ECO:0000256" key="1">
    <source>
        <dbReference type="SAM" id="Phobius"/>
    </source>
</evidence>
<dbReference type="Proteomes" id="UP001549773">
    <property type="component" value="Unassembled WGS sequence"/>
</dbReference>
<protein>
    <submittedName>
        <fullName evidence="2">TssN family type VI secretion system protein</fullName>
    </submittedName>
</protein>
<dbReference type="InterPro" id="IPR035177">
    <property type="entry name" value="TssN"/>
</dbReference>
<keyword evidence="1" id="KW-0472">Membrane</keyword>
<accession>A0ABV2TYI6</accession>
<keyword evidence="1" id="KW-0812">Transmembrane</keyword>
<proteinExistence type="predicted"/>
<keyword evidence="1" id="KW-1133">Transmembrane helix</keyword>
<reference evidence="2 3" key="1">
    <citation type="submission" date="2024-07" db="EMBL/GenBank/DDBJ databases">
        <title>The genome sequence of type strain Sediminicola luteus GDMCC 1.2596T.</title>
        <authorList>
            <person name="Liu Y."/>
        </authorList>
    </citation>
    <scope>NUCLEOTIDE SEQUENCE [LARGE SCALE GENOMIC DNA]</scope>
    <source>
        <strain evidence="2 3">GDMCC 1.2596</strain>
    </source>
</reference>
<dbReference type="Pfam" id="PF17555">
    <property type="entry name" value="TssN"/>
    <property type="match status" value="1"/>
</dbReference>
<feature type="transmembrane region" description="Helical" evidence="1">
    <location>
        <begin position="96"/>
        <end position="121"/>
    </location>
</feature>
<evidence type="ECO:0000313" key="2">
    <source>
        <dbReference type="EMBL" id="MET7030324.1"/>
    </source>
</evidence>
<sequence>MINNILILLSGLIILALVCLGLYLGIVNGTGKKKWKLLLYLVVTGILLALISNLGLIEFTELSIWVFIGTQAWVLLLGILHVSLFEKLIHLENTNFSRILFTLAICLFGYGLVTLSFTLFFDSPFPIFYFLPAFFFVAPTFVKIALDNFAKIPMKFYKAWEFPTPGTLADPTNSEMADPIIVNFEIRRQLADNKTIFKAKAPKGMTLGKLFYFFISDYNSKNPNSPIEITNGHNKTGMWSFYQNGKMFIGKTHLDADMTISANNIKENSSVICKRISL</sequence>
<evidence type="ECO:0000313" key="3">
    <source>
        <dbReference type="Proteomes" id="UP001549773"/>
    </source>
</evidence>
<feature type="transmembrane region" description="Helical" evidence="1">
    <location>
        <begin position="62"/>
        <end position="84"/>
    </location>
</feature>
<feature type="transmembrane region" description="Helical" evidence="1">
    <location>
        <begin position="37"/>
        <end position="56"/>
    </location>
</feature>
<keyword evidence="3" id="KW-1185">Reference proteome</keyword>